<comment type="similarity">
    <text evidence="1">Belongs to the universal ribosomal protein uL5 family.</text>
</comment>
<feature type="domain" description="Large ribosomal subunit protein uL5 C-terminal" evidence="4">
    <location>
        <begin position="205"/>
        <end position="266"/>
    </location>
</feature>
<dbReference type="AlphaFoldDB" id="A0A2H4R8B5"/>
<keyword evidence="5" id="KW-0496">Mitochondrion</keyword>
<dbReference type="Pfam" id="PF00673">
    <property type="entry name" value="Ribosomal_L5_C"/>
    <property type="match status" value="1"/>
</dbReference>
<evidence type="ECO:0000313" key="5">
    <source>
        <dbReference type="EMBL" id="ATY40892.1"/>
    </source>
</evidence>
<evidence type="ECO:0000259" key="4">
    <source>
        <dbReference type="Pfam" id="PF00673"/>
    </source>
</evidence>
<dbReference type="GO" id="GO:0006412">
    <property type="term" value="P:translation"/>
    <property type="evidence" value="ECO:0007669"/>
    <property type="project" value="InterPro"/>
</dbReference>
<reference evidence="5" key="1">
    <citation type="journal article" date="2017" name="Curr. Biol.">
        <title>A New Lineage of Eukaryotes Illuminates Early Mitochondrial Genome Reduction.</title>
        <authorList>
            <person name="Janouskovec J."/>
            <person name="Tikhonenkov D.V."/>
            <person name="Burki F."/>
            <person name="Howe A.T."/>
            <person name="Rohwer F.L."/>
            <person name="Mylnikov A.P."/>
            <person name="Keeling P.J."/>
        </authorList>
    </citation>
    <scope>NUCLEOTIDE SEQUENCE</scope>
</reference>
<dbReference type="Gene3D" id="3.30.1440.10">
    <property type="match status" value="1"/>
</dbReference>
<sequence length="275" mass="31113">MNPITHITEHQHEVDSNNSYTPGFKYHYETNSLYDLSTKLVCKNSYEAPKITSLIVTSTVGEATGPIIRKGKWMPVKKNKLSEATTKKPKNLHLTARRALSLLLGTTINERKYRVSRPSLGVRSGKLAAYKVTLQKKKMFFFLERFLEAITKENASLTSGSNKGAWGVKHKDGFPQIELKENIRSKKKKASDFINDGSSNKKVISTYFDGNGNFHYGVPSFFIFREIEQNPEFEALKNHGFSITIKTTAKTDQEARLLLSSWGFPWSLAKHSEST</sequence>
<dbReference type="PANTHER" id="PTHR11994">
    <property type="entry name" value="60S RIBOSOMAL PROTEIN L11-RELATED"/>
    <property type="match status" value="1"/>
</dbReference>
<dbReference type="InterPro" id="IPR031309">
    <property type="entry name" value="Ribosomal_uL5_C"/>
</dbReference>
<evidence type="ECO:0000256" key="2">
    <source>
        <dbReference type="ARBA" id="ARBA00022980"/>
    </source>
</evidence>
<dbReference type="EMBL" id="MG202007">
    <property type="protein sequence ID" value="ATY40892.1"/>
    <property type="molecule type" value="Genomic_DNA"/>
</dbReference>
<dbReference type="GO" id="GO:0005840">
    <property type="term" value="C:ribosome"/>
    <property type="evidence" value="ECO:0007669"/>
    <property type="project" value="UniProtKB-KW"/>
</dbReference>
<dbReference type="GO" id="GO:1990904">
    <property type="term" value="C:ribonucleoprotein complex"/>
    <property type="evidence" value="ECO:0007669"/>
    <property type="project" value="UniProtKB-KW"/>
</dbReference>
<dbReference type="InterPro" id="IPR022803">
    <property type="entry name" value="Ribosomal_uL5_dom_sf"/>
</dbReference>
<evidence type="ECO:0000256" key="3">
    <source>
        <dbReference type="ARBA" id="ARBA00023274"/>
    </source>
</evidence>
<dbReference type="InterPro" id="IPR002132">
    <property type="entry name" value="Ribosomal_uL5"/>
</dbReference>
<keyword evidence="2 5" id="KW-0689">Ribosomal protein</keyword>
<keyword evidence="3" id="KW-0687">Ribonucleoprotein</keyword>
<gene>
    <name evidence="5" type="primary">rpl5</name>
</gene>
<proteinExistence type="inferred from homology"/>
<protein>
    <submittedName>
        <fullName evidence="5">Ribosomal protein L5</fullName>
    </submittedName>
</protein>
<accession>A0A2H4R8B5</accession>
<dbReference type="SUPFAM" id="SSF55282">
    <property type="entry name" value="RL5-like"/>
    <property type="match status" value="2"/>
</dbReference>
<evidence type="ECO:0000256" key="1">
    <source>
        <dbReference type="ARBA" id="ARBA00008553"/>
    </source>
</evidence>
<geneLocation type="mitochondrion" evidence="5"/>
<organism evidence="5">
    <name type="scientific">Picobiliphyte sp. MS584-11</name>
    <dbReference type="NCBI Taxonomy" id="1157699"/>
    <lineage>
        <taxon>Eukaryota</taxon>
        <taxon>Eukaryota incertae sedis</taxon>
        <taxon>Picozoa</taxon>
    </lineage>
</organism>
<dbReference type="GO" id="GO:0003735">
    <property type="term" value="F:structural constituent of ribosome"/>
    <property type="evidence" value="ECO:0007669"/>
    <property type="project" value="InterPro"/>
</dbReference>
<name>A0A2H4R8B5_9EUKA</name>